<organism evidence="1 2">
    <name type="scientific">Clonostachys rosea f. rosea IK726</name>
    <dbReference type="NCBI Taxonomy" id="1349383"/>
    <lineage>
        <taxon>Eukaryota</taxon>
        <taxon>Fungi</taxon>
        <taxon>Dikarya</taxon>
        <taxon>Ascomycota</taxon>
        <taxon>Pezizomycotina</taxon>
        <taxon>Sordariomycetes</taxon>
        <taxon>Hypocreomycetidae</taxon>
        <taxon>Hypocreales</taxon>
        <taxon>Bionectriaceae</taxon>
        <taxon>Clonostachys</taxon>
    </lineage>
</organism>
<name>A0ACA9UIF4_BIOOC</name>
<dbReference type="Proteomes" id="UP000836387">
    <property type="component" value="Unassembled WGS sequence"/>
</dbReference>
<evidence type="ECO:0000313" key="2">
    <source>
        <dbReference type="Proteomes" id="UP000836387"/>
    </source>
</evidence>
<proteinExistence type="predicted"/>
<sequence length="64" mass="7154">MQRHGMRAQAQVRPLSYTIQWSGNQLAQEAGVSKKATKSREQGKKSINKDSTKRPCGRPLDSVK</sequence>
<evidence type="ECO:0000313" key="1">
    <source>
        <dbReference type="EMBL" id="CAG9952842.1"/>
    </source>
</evidence>
<protein>
    <submittedName>
        <fullName evidence="1">Uncharacterized protein</fullName>
    </submittedName>
</protein>
<gene>
    <name evidence="1" type="ORF">CRV2_00019512</name>
</gene>
<comment type="caution">
    <text evidence="1">The sequence shown here is derived from an EMBL/GenBank/DDBJ whole genome shotgun (WGS) entry which is preliminary data.</text>
</comment>
<reference evidence="1" key="1">
    <citation type="submission" date="2020-04" db="EMBL/GenBank/DDBJ databases">
        <authorList>
            <person name="Broberg M."/>
        </authorList>
    </citation>
    <scope>NUCLEOTIDE SEQUENCE</scope>
</reference>
<dbReference type="EMBL" id="CADEHS020000508">
    <property type="protein sequence ID" value="CAG9952842.1"/>
    <property type="molecule type" value="Genomic_DNA"/>
</dbReference>
<accession>A0ACA9UIF4</accession>
<reference evidence="1" key="2">
    <citation type="submission" date="2021-10" db="EMBL/GenBank/DDBJ databases">
        <authorList>
            <person name="Piombo E."/>
        </authorList>
    </citation>
    <scope>NUCLEOTIDE SEQUENCE</scope>
</reference>
<keyword evidence="2" id="KW-1185">Reference proteome</keyword>